<dbReference type="Proteomes" id="UP000504635">
    <property type="component" value="Unplaced"/>
</dbReference>
<gene>
    <name evidence="6" type="primary">LOC115881379</name>
</gene>
<dbReference type="KEGG" id="soy:115881379"/>
<keyword evidence="2" id="KW-0677">Repeat</keyword>
<feature type="transmembrane region" description="Helical" evidence="3">
    <location>
        <begin position="696"/>
        <end position="718"/>
    </location>
</feature>
<evidence type="ECO:0000256" key="4">
    <source>
        <dbReference type="SAM" id="SignalP"/>
    </source>
</evidence>
<feature type="signal peptide" evidence="4">
    <location>
        <begin position="1"/>
        <end position="28"/>
    </location>
</feature>
<reference evidence="6" key="1">
    <citation type="submission" date="2025-08" db="UniProtKB">
        <authorList>
            <consortium name="RefSeq"/>
        </authorList>
    </citation>
    <scope>IDENTIFICATION</scope>
    <source>
        <tissue evidence="6">Gonads</tissue>
    </source>
</reference>
<accession>A0A6J2XVR2</accession>
<dbReference type="SMART" id="SM00369">
    <property type="entry name" value="LRR_TYP"/>
    <property type="match status" value="5"/>
</dbReference>
<keyword evidence="3" id="KW-0472">Membrane</keyword>
<dbReference type="AlphaFoldDB" id="A0A6J2XVR2"/>
<feature type="chain" id="PRO_5026653336" evidence="4">
    <location>
        <begin position="29"/>
        <end position="734"/>
    </location>
</feature>
<dbReference type="InterPro" id="IPR003591">
    <property type="entry name" value="Leu-rich_rpt_typical-subtyp"/>
</dbReference>
<dbReference type="PROSITE" id="PS51450">
    <property type="entry name" value="LRR"/>
    <property type="match status" value="4"/>
</dbReference>
<keyword evidence="3" id="KW-1133">Transmembrane helix</keyword>
<dbReference type="InterPro" id="IPR001611">
    <property type="entry name" value="Leu-rich_rpt"/>
</dbReference>
<dbReference type="PANTHER" id="PTHR24366">
    <property type="entry name" value="IG(IMMUNOGLOBULIN) AND LRR(LEUCINE RICH REPEAT) DOMAINS"/>
    <property type="match status" value="1"/>
</dbReference>
<dbReference type="RefSeq" id="XP_030754694.1">
    <property type="nucleotide sequence ID" value="XM_030898834.1"/>
</dbReference>
<dbReference type="InParanoid" id="A0A6J2XVR2"/>
<sequence length="734" mass="84580">MFVKYAFRFEVIFLLVLTTELLLQFVAGSPCVRFVTQNHSKDPYCDDDYCYGGGLVEDEIHLYCDETNLDEIYEDVSKETVRYSLTIKNTAWSQMDVNPTTWNNIFELSMSNTSTVKIVPGFFNKLVELKTLEITNNNLSGIVDGTFSALGSLKRLNLSYNAITYLSEHSFSGLLELKFLDLSYNNISFMDSKVFSLNSDLRYVHLGHNFLANVEFTVFQNVFTIDLSSNRLTNFSFSNQSISNSNSKFYKSVEFFNISGNFFEIIEEHFVGPEVDTADLSYNLITALSKDAFSTALKLQYLYLNNNKLTSIHKATFRQQINLKYLDLSSNPIVTIPFGLMNNLNSLIYLDLSNSKALLDFHFLFTLKKLKILKISNTNMKNFDINLIVSYLNDLKKISFSNSVWTCKELLHNINIFQKNNITVLPGNNTETQNFFGISCLDSENAKEETITINRNNDGKDDSSRQDSLEKFLDSGFKNTAFYKFFESFNNFRNSSTVPEKNSITLNLDKNLTNSNLYKLLLQNIIHDISVSQIPANMSTNVANRLELTETFFNKDFKNTSFYKFFESFKNFQNSNQMPDKNSINQNVDSNFTNLNLYKLILQKILDDIPVSQIASNISTSLKNQLELKSHILILDNKTMSKNTDPLGSPSQFNFLKNFTFQQNEQIKNNMLQYQNITFGALSKYFEENPVNHENLIFMDIMVFLVLVCIVFYIYYSLFRQKKPMESREGVQLI</sequence>
<evidence type="ECO:0000313" key="6">
    <source>
        <dbReference type="RefSeq" id="XP_030754694.1"/>
    </source>
</evidence>
<keyword evidence="4" id="KW-0732">Signal</keyword>
<dbReference type="OrthoDB" id="6765403at2759"/>
<name>A0A6J2XVR2_SITOR</name>
<proteinExistence type="predicted"/>
<evidence type="ECO:0000256" key="3">
    <source>
        <dbReference type="SAM" id="Phobius"/>
    </source>
</evidence>
<protein>
    <submittedName>
        <fullName evidence="6">Uncharacterized protein LOC115881379</fullName>
    </submittedName>
</protein>
<keyword evidence="1" id="KW-0433">Leucine-rich repeat</keyword>
<evidence type="ECO:0000256" key="1">
    <source>
        <dbReference type="ARBA" id="ARBA00022614"/>
    </source>
</evidence>
<dbReference type="Gene3D" id="3.80.10.10">
    <property type="entry name" value="Ribonuclease Inhibitor"/>
    <property type="match status" value="2"/>
</dbReference>
<dbReference type="GeneID" id="115881379"/>
<evidence type="ECO:0000256" key="2">
    <source>
        <dbReference type="ARBA" id="ARBA00022737"/>
    </source>
</evidence>
<dbReference type="InterPro" id="IPR032675">
    <property type="entry name" value="LRR_dom_sf"/>
</dbReference>
<dbReference type="Pfam" id="PF13855">
    <property type="entry name" value="LRR_8"/>
    <property type="match status" value="2"/>
</dbReference>
<evidence type="ECO:0000313" key="5">
    <source>
        <dbReference type="Proteomes" id="UP000504635"/>
    </source>
</evidence>
<dbReference type="SUPFAM" id="SSF52058">
    <property type="entry name" value="L domain-like"/>
    <property type="match status" value="1"/>
</dbReference>
<keyword evidence="3" id="KW-0812">Transmembrane</keyword>
<organism evidence="5 6">
    <name type="scientific">Sitophilus oryzae</name>
    <name type="common">Rice weevil</name>
    <name type="synonym">Curculio oryzae</name>
    <dbReference type="NCBI Taxonomy" id="7048"/>
    <lineage>
        <taxon>Eukaryota</taxon>
        <taxon>Metazoa</taxon>
        <taxon>Ecdysozoa</taxon>
        <taxon>Arthropoda</taxon>
        <taxon>Hexapoda</taxon>
        <taxon>Insecta</taxon>
        <taxon>Pterygota</taxon>
        <taxon>Neoptera</taxon>
        <taxon>Endopterygota</taxon>
        <taxon>Coleoptera</taxon>
        <taxon>Polyphaga</taxon>
        <taxon>Cucujiformia</taxon>
        <taxon>Curculionidae</taxon>
        <taxon>Dryophthorinae</taxon>
        <taxon>Sitophilus</taxon>
    </lineage>
</organism>
<keyword evidence="5" id="KW-1185">Reference proteome</keyword>